<evidence type="ECO:0000256" key="1">
    <source>
        <dbReference type="SAM" id="MobiDB-lite"/>
    </source>
</evidence>
<feature type="region of interest" description="Disordered" evidence="1">
    <location>
        <begin position="351"/>
        <end position="374"/>
    </location>
</feature>
<feature type="compositionally biased region" description="Basic and acidic residues" evidence="1">
    <location>
        <begin position="117"/>
        <end position="126"/>
    </location>
</feature>
<protein>
    <submittedName>
        <fullName evidence="2">Uncharacterized protein</fullName>
    </submittedName>
</protein>
<dbReference type="EMBL" id="DF977480">
    <property type="protein sequence ID" value="GAP89660.1"/>
    <property type="molecule type" value="Genomic_DNA"/>
</dbReference>
<reference evidence="2" key="1">
    <citation type="submission" date="2016-03" db="EMBL/GenBank/DDBJ databases">
        <title>Draft genome sequence of Rosellinia necatrix.</title>
        <authorList>
            <person name="Kanematsu S."/>
        </authorList>
    </citation>
    <scope>NUCLEOTIDE SEQUENCE [LARGE SCALE GENOMIC DNA]</scope>
    <source>
        <strain evidence="2">W97</strain>
    </source>
</reference>
<keyword evidence="3" id="KW-1185">Reference proteome</keyword>
<feature type="compositionally biased region" description="Polar residues" evidence="1">
    <location>
        <begin position="147"/>
        <end position="159"/>
    </location>
</feature>
<feature type="compositionally biased region" description="Polar residues" evidence="1">
    <location>
        <begin position="415"/>
        <end position="428"/>
    </location>
</feature>
<dbReference type="STRING" id="77044.A0A1W2TMS7"/>
<dbReference type="AlphaFoldDB" id="A0A1W2TMS7"/>
<gene>
    <name evidence="2" type="ORF">SAMD00023353_3500720</name>
</gene>
<organism evidence="2">
    <name type="scientific">Rosellinia necatrix</name>
    <name type="common">White root-rot fungus</name>
    <dbReference type="NCBI Taxonomy" id="77044"/>
    <lineage>
        <taxon>Eukaryota</taxon>
        <taxon>Fungi</taxon>
        <taxon>Dikarya</taxon>
        <taxon>Ascomycota</taxon>
        <taxon>Pezizomycotina</taxon>
        <taxon>Sordariomycetes</taxon>
        <taxon>Xylariomycetidae</taxon>
        <taxon>Xylariales</taxon>
        <taxon>Xylariaceae</taxon>
        <taxon>Rosellinia</taxon>
    </lineage>
</organism>
<feature type="region of interest" description="Disordered" evidence="1">
    <location>
        <begin position="185"/>
        <end position="227"/>
    </location>
</feature>
<accession>A0A1W2TMS7</accession>
<feature type="region of interest" description="Disordered" evidence="1">
    <location>
        <begin position="92"/>
        <end position="126"/>
    </location>
</feature>
<feature type="region of interest" description="Disordered" evidence="1">
    <location>
        <begin position="147"/>
        <end position="173"/>
    </location>
</feature>
<sequence>MDETMDDTTILISELLNKLAELDQKVCDYRQDMASEFQRYSHRLLHDVPEHVSARVEKVLADELHNYPALGPRFVLDTASSADLGRSAVGRWSRRGRVSPPPVLPHTSGIPPNDGSPPDRGRERDFHGLFTPSFLPLLDVMQPSQSISTPTTVLSSSTARDIKPNNAREPSSYVQLDAAGLRPDFARNCPEEIPSSITSDDSGSRTRRSALRRSSTGSTKEILSPRRVRFDVEGEEVLPTVSPPILPRTHDLHTSPIPDDQVIPIHDSLDHITFQEEISILGNSPPRPKKISSTERLKALARNSTEDTSKWTVVGEMHDDDEEEEGLVMFSLKRRPKATLLQQAPDIVLKNGTGLHETRDEQAGGLTQETHDKWSIGEVAGDKLGLASVTSIKGNENSALLGSQQAVSESKPEENSNSQQVLTNNTKSPGPAPNSLAQRAGNPNEEDMFSFDDDDSELQHKAMDRAPKYIEEEESGGEEEIMSLTGDSAEIAPVALYSTSPAIPIAKPASLPPTPSTTKHTGPSMGSYMGVPFTIGVVRNEEIHQKAIEMGDFYSFVGSVDGRSGMDASDRYSFTGTPRSLGERLMEEAHARRIAERARK</sequence>
<name>A0A1W2TMS7_ROSNE</name>
<dbReference type="Proteomes" id="UP000054516">
    <property type="component" value="Unassembled WGS sequence"/>
</dbReference>
<feature type="region of interest" description="Disordered" evidence="1">
    <location>
        <begin position="400"/>
        <end position="452"/>
    </location>
</feature>
<evidence type="ECO:0000313" key="2">
    <source>
        <dbReference type="EMBL" id="GAP89660.1"/>
    </source>
</evidence>
<dbReference type="OMA" id="VHTFRHE"/>
<evidence type="ECO:0000313" key="3">
    <source>
        <dbReference type="Proteomes" id="UP000054516"/>
    </source>
</evidence>
<proteinExistence type="predicted"/>
<dbReference type="OrthoDB" id="5418627at2759"/>